<reference evidence="2 3" key="1">
    <citation type="journal article" date="2023" name="Arcadia Sci">
        <title>De novo assembly of a long-read Amblyomma americanum tick genome.</title>
        <authorList>
            <person name="Chou S."/>
            <person name="Poskanzer K.E."/>
            <person name="Rollins M."/>
            <person name="Thuy-Boun P.S."/>
        </authorList>
    </citation>
    <scope>NUCLEOTIDE SEQUENCE [LARGE SCALE GENOMIC DNA]</scope>
    <source>
        <strain evidence="2">F_SG_1</strain>
        <tissue evidence="2">Salivary glands</tissue>
    </source>
</reference>
<comment type="caution">
    <text evidence="2">The sequence shown here is derived from an EMBL/GenBank/DDBJ whole genome shotgun (WGS) entry which is preliminary data.</text>
</comment>
<evidence type="ECO:0000313" key="2">
    <source>
        <dbReference type="EMBL" id="KAK8787717.1"/>
    </source>
</evidence>
<gene>
    <name evidence="2" type="ORF">V5799_022506</name>
</gene>
<organism evidence="2 3">
    <name type="scientific">Amblyomma americanum</name>
    <name type="common">Lone star tick</name>
    <dbReference type="NCBI Taxonomy" id="6943"/>
    <lineage>
        <taxon>Eukaryota</taxon>
        <taxon>Metazoa</taxon>
        <taxon>Ecdysozoa</taxon>
        <taxon>Arthropoda</taxon>
        <taxon>Chelicerata</taxon>
        <taxon>Arachnida</taxon>
        <taxon>Acari</taxon>
        <taxon>Parasitiformes</taxon>
        <taxon>Ixodida</taxon>
        <taxon>Ixodoidea</taxon>
        <taxon>Ixodidae</taxon>
        <taxon>Amblyomminae</taxon>
        <taxon>Amblyomma</taxon>
    </lineage>
</organism>
<evidence type="ECO:0000313" key="3">
    <source>
        <dbReference type="Proteomes" id="UP001321473"/>
    </source>
</evidence>
<keyword evidence="1" id="KW-0472">Membrane</keyword>
<feature type="transmembrane region" description="Helical" evidence="1">
    <location>
        <begin position="24"/>
        <end position="45"/>
    </location>
</feature>
<keyword evidence="1" id="KW-0812">Transmembrane</keyword>
<dbReference type="Proteomes" id="UP001321473">
    <property type="component" value="Unassembled WGS sequence"/>
</dbReference>
<evidence type="ECO:0000256" key="1">
    <source>
        <dbReference type="SAM" id="Phobius"/>
    </source>
</evidence>
<accession>A0AAQ4FKD3</accession>
<protein>
    <submittedName>
        <fullName evidence="2">Uncharacterized protein</fullName>
    </submittedName>
</protein>
<dbReference type="EMBL" id="JARKHS020001527">
    <property type="protein sequence ID" value="KAK8787717.1"/>
    <property type="molecule type" value="Genomic_DNA"/>
</dbReference>
<keyword evidence="1" id="KW-1133">Transmembrane helix</keyword>
<name>A0AAQ4FKD3_AMBAM</name>
<keyword evidence="3" id="KW-1185">Reference proteome</keyword>
<dbReference type="AlphaFoldDB" id="A0AAQ4FKD3"/>
<proteinExistence type="predicted"/>
<sequence length="131" mass="14672">MRLVQCAPVEWEIANDDWSSTVRFGLVLVSAISLFSIVMTVAFAVQTSRAKRQAETEWMHCTSGQPSTIMLEANDTDASAGFEVDSKSLITPPYTGHFLQRTRLRHERIYSRCYHSDTVATTALDTQPPFA</sequence>